<evidence type="ECO:0000313" key="2">
    <source>
        <dbReference type="Proteomes" id="UP000033881"/>
    </source>
</evidence>
<sequence>MDSDKLRAYLRASDHLWEIHGDAFLIEETIKQQHGRREKEVWIIREAVIDMLGIPRVFRVRHGKNCHCDEGECEAFLLDIQNKSVEVHCSECGNVVSVEILELIGLEEV</sequence>
<dbReference type="Proteomes" id="UP000033881">
    <property type="component" value="Unassembled WGS sequence"/>
</dbReference>
<reference evidence="1 2" key="1">
    <citation type="journal article" date="2015" name="Nature">
        <title>rRNA introns, odd ribosomes, and small enigmatic genomes across a large radiation of phyla.</title>
        <authorList>
            <person name="Brown C.T."/>
            <person name="Hug L.A."/>
            <person name="Thomas B.C."/>
            <person name="Sharon I."/>
            <person name="Castelle C.J."/>
            <person name="Singh A."/>
            <person name="Wilkins M.J."/>
            <person name="Williams K.H."/>
            <person name="Banfield J.F."/>
        </authorList>
    </citation>
    <scope>NUCLEOTIDE SEQUENCE [LARGE SCALE GENOMIC DNA]</scope>
</reference>
<gene>
    <name evidence="1" type="ORF">UT24_C0030G0015</name>
</gene>
<dbReference type="AlphaFoldDB" id="A0A0G0M6S2"/>
<name>A0A0G0M6S2_9BACT</name>
<proteinExistence type="predicted"/>
<dbReference type="STRING" id="1618574.UT24_C0030G0015"/>
<organism evidence="1 2">
    <name type="scientific">Candidatus Woesebacteria bacterium GW2011_GWB1_39_12</name>
    <dbReference type="NCBI Taxonomy" id="1618574"/>
    <lineage>
        <taxon>Bacteria</taxon>
        <taxon>Candidatus Woeseibacteriota</taxon>
    </lineage>
</organism>
<dbReference type="EMBL" id="LBWB01000030">
    <property type="protein sequence ID" value="KKQ98937.1"/>
    <property type="molecule type" value="Genomic_DNA"/>
</dbReference>
<comment type="caution">
    <text evidence="1">The sequence shown here is derived from an EMBL/GenBank/DDBJ whole genome shotgun (WGS) entry which is preliminary data.</text>
</comment>
<protein>
    <submittedName>
        <fullName evidence="1">Uncharacterized protein</fullName>
    </submittedName>
</protein>
<accession>A0A0G0M6S2</accession>
<evidence type="ECO:0000313" key="1">
    <source>
        <dbReference type="EMBL" id="KKQ98937.1"/>
    </source>
</evidence>